<evidence type="ECO:0000256" key="6">
    <source>
        <dbReference type="HAMAP-Rule" id="MF_01161"/>
    </source>
</evidence>
<dbReference type="GO" id="GO:0005524">
    <property type="term" value="F:ATP binding"/>
    <property type="evidence" value="ECO:0007669"/>
    <property type="project" value="UniProtKB-UniRule"/>
</dbReference>
<dbReference type="GO" id="GO:0006400">
    <property type="term" value="P:tRNA modification"/>
    <property type="evidence" value="ECO:0007669"/>
    <property type="project" value="UniProtKB-UniRule"/>
</dbReference>
<dbReference type="InterPro" id="IPR011063">
    <property type="entry name" value="TilS/TtcA_N"/>
</dbReference>
<dbReference type="NCBIfam" id="TIGR02432">
    <property type="entry name" value="lysidine_TilS_N"/>
    <property type="match status" value="1"/>
</dbReference>
<evidence type="ECO:0000256" key="1">
    <source>
        <dbReference type="ARBA" id="ARBA00022598"/>
    </source>
</evidence>
<evidence type="ECO:0000256" key="4">
    <source>
        <dbReference type="ARBA" id="ARBA00022840"/>
    </source>
</evidence>
<gene>
    <name evidence="6 8" type="primary">tilS</name>
    <name evidence="8" type="ORF">LMG32879_001611</name>
</gene>
<dbReference type="CDD" id="cd01992">
    <property type="entry name" value="TilS_N"/>
    <property type="match status" value="1"/>
</dbReference>
<dbReference type="HAMAP" id="MF_01161">
    <property type="entry name" value="tRNA_Ile_lys_synt"/>
    <property type="match status" value="1"/>
</dbReference>
<keyword evidence="6" id="KW-0963">Cytoplasm</keyword>
<keyword evidence="4 6" id="KW-0067">ATP-binding</keyword>
<evidence type="ECO:0000259" key="7">
    <source>
        <dbReference type="Pfam" id="PF01171"/>
    </source>
</evidence>
<comment type="caution">
    <text evidence="8">The sequence shown here is derived from an EMBL/GenBank/DDBJ whole genome shotgun (WGS) entry which is preliminary data.</text>
</comment>
<dbReference type="InterPro" id="IPR012094">
    <property type="entry name" value="tRNA_Ile_lys_synt"/>
</dbReference>
<reference evidence="8" key="1">
    <citation type="submission" date="2023-03" db="EMBL/GenBank/DDBJ databases">
        <authorList>
            <person name="Cleenwerck I."/>
        </authorList>
    </citation>
    <scope>NUCLEOTIDE SEQUENCE</scope>
    <source>
        <strain evidence="8">LMG 32879</strain>
    </source>
</reference>
<sequence>MDAFGPFPPDCPDYTVGLAISGGADSLALAWLARGWRRHVVAFVVDHGLRESAADEARQTIRTLASFGVSAHLLTLQGLRRDARLQEAARSARYAALIEACVSFGCLDLMVAHHADDQIETVAMRSAAASGPAGLAGMAASRELSGIRLLRPLLCVRRDRLRATLDAHGIRWIEDPSNDNRRFERVRFRQDLSDADGLKLWTQANAFGGLRDERAASQVRVLVTDVLWHPSGFFIFPQKLPPADLLATLWRVISGRAYVPGVDVIQKLLEGPGAVTLHGVLLTRTSPWGWILVREPAAVGKSIRATSDGAWDGRWRLAHAAGTSIEGCTIAAIGTAAAAWARDVPGVVRRSLPALWRDGRLEAIPDICRLRGGNFRRVSFQWSGSHRASEGSFWRHDPFSTGKCGWRL</sequence>
<keyword evidence="1 6" id="KW-0436">Ligase</keyword>
<dbReference type="GO" id="GO:0032267">
    <property type="term" value="F:tRNA(Ile)-lysidine synthase activity"/>
    <property type="evidence" value="ECO:0007669"/>
    <property type="project" value="UniProtKB-EC"/>
</dbReference>
<comment type="similarity">
    <text evidence="6">Belongs to the tRNA(Ile)-lysidine synthase family.</text>
</comment>
<dbReference type="RefSeq" id="WP_289841025.1">
    <property type="nucleotide sequence ID" value="NZ_CATKSH010000008.1"/>
</dbReference>
<evidence type="ECO:0000256" key="3">
    <source>
        <dbReference type="ARBA" id="ARBA00022741"/>
    </source>
</evidence>
<organism evidence="8 9">
    <name type="scientific">Brytella acorum</name>
    <dbReference type="NCBI Taxonomy" id="2959299"/>
    <lineage>
        <taxon>Bacteria</taxon>
        <taxon>Pseudomonadati</taxon>
        <taxon>Pseudomonadota</taxon>
        <taxon>Alphaproteobacteria</taxon>
        <taxon>Acetobacterales</taxon>
        <taxon>Acetobacteraceae</taxon>
        <taxon>Brytella</taxon>
    </lineage>
</organism>
<accession>A0AA35UNM6</accession>
<protein>
    <recommendedName>
        <fullName evidence="6">tRNA(Ile)-lysidine synthase</fullName>
        <ecNumber evidence="6">6.3.4.19</ecNumber>
    </recommendedName>
    <alternativeName>
        <fullName evidence="6">tRNA(Ile)-2-lysyl-cytidine synthase</fullName>
    </alternativeName>
    <alternativeName>
        <fullName evidence="6">tRNA(Ile)-lysidine synthetase</fullName>
    </alternativeName>
</protein>
<keyword evidence="9" id="KW-1185">Reference proteome</keyword>
<comment type="subcellular location">
    <subcellularLocation>
        <location evidence="6">Cytoplasm</location>
    </subcellularLocation>
</comment>
<name>A0AA35UNM6_9PROT</name>
<dbReference type="EC" id="6.3.4.19" evidence="6"/>
<dbReference type="Proteomes" id="UP001176960">
    <property type="component" value="Unassembled WGS sequence"/>
</dbReference>
<comment type="catalytic activity">
    <reaction evidence="5 6">
        <text>cytidine(34) in tRNA(Ile2) + L-lysine + ATP = lysidine(34) in tRNA(Ile2) + AMP + diphosphate + H(+)</text>
        <dbReference type="Rhea" id="RHEA:43744"/>
        <dbReference type="Rhea" id="RHEA-COMP:10625"/>
        <dbReference type="Rhea" id="RHEA-COMP:10670"/>
        <dbReference type="ChEBI" id="CHEBI:15378"/>
        <dbReference type="ChEBI" id="CHEBI:30616"/>
        <dbReference type="ChEBI" id="CHEBI:32551"/>
        <dbReference type="ChEBI" id="CHEBI:33019"/>
        <dbReference type="ChEBI" id="CHEBI:82748"/>
        <dbReference type="ChEBI" id="CHEBI:83665"/>
        <dbReference type="ChEBI" id="CHEBI:456215"/>
        <dbReference type="EC" id="6.3.4.19"/>
    </reaction>
</comment>
<dbReference type="AlphaFoldDB" id="A0AA35UNM6"/>
<dbReference type="PANTHER" id="PTHR43033:SF1">
    <property type="entry name" value="TRNA(ILE)-LYSIDINE SYNTHASE-RELATED"/>
    <property type="match status" value="1"/>
</dbReference>
<evidence type="ECO:0000256" key="5">
    <source>
        <dbReference type="ARBA" id="ARBA00048539"/>
    </source>
</evidence>
<dbReference type="Gene3D" id="3.40.50.620">
    <property type="entry name" value="HUPs"/>
    <property type="match status" value="1"/>
</dbReference>
<evidence type="ECO:0000256" key="2">
    <source>
        <dbReference type="ARBA" id="ARBA00022694"/>
    </source>
</evidence>
<dbReference type="GO" id="GO:0005737">
    <property type="term" value="C:cytoplasm"/>
    <property type="evidence" value="ECO:0007669"/>
    <property type="project" value="UniProtKB-SubCell"/>
</dbReference>
<feature type="binding site" evidence="6">
    <location>
        <begin position="21"/>
        <end position="26"/>
    </location>
    <ligand>
        <name>ATP</name>
        <dbReference type="ChEBI" id="CHEBI:30616"/>
    </ligand>
</feature>
<dbReference type="SUPFAM" id="SSF52402">
    <property type="entry name" value="Adenine nucleotide alpha hydrolases-like"/>
    <property type="match status" value="1"/>
</dbReference>
<keyword evidence="2 6" id="KW-0819">tRNA processing</keyword>
<dbReference type="Pfam" id="PF01171">
    <property type="entry name" value="ATP_bind_3"/>
    <property type="match status" value="1"/>
</dbReference>
<keyword evidence="3 6" id="KW-0547">Nucleotide-binding</keyword>
<dbReference type="InterPro" id="IPR012795">
    <property type="entry name" value="tRNA_Ile_lys_synt_N"/>
</dbReference>
<evidence type="ECO:0000313" key="9">
    <source>
        <dbReference type="Proteomes" id="UP001176960"/>
    </source>
</evidence>
<feature type="domain" description="tRNA(Ile)-lysidine/2-thiocytidine synthase N-terminal" evidence="7">
    <location>
        <begin position="17"/>
        <end position="190"/>
    </location>
</feature>
<comment type="function">
    <text evidence="6">Ligates lysine onto the cytidine present at position 34 of the AUA codon-specific tRNA(Ile) that contains the anticodon CAU, in an ATP-dependent manner. Cytidine is converted to lysidine, thus changing the amino acid specificity of the tRNA from methionine to isoleucine.</text>
</comment>
<dbReference type="EMBL" id="CATKSH010000008">
    <property type="protein sequence ID" value="CAI9120772.1"/>
    <property type="molecule type" value="Genomic_DNA"/>
</dbReference>
<comment type="domain">
    <text evidence="6">The N-terminal region contains the highly conserved SGGXDS motif, predicted to be a P-loop motif involved in ATP binding.</text>
</comment>
<evidence type="ECO:0000313" key="8">
    <source>
        <dbReference type="EMBL" id="CAI9120772.1"/>
    </source>
</evidence>
<dbReference type="PANTHER" id="PTHR43033">
    <property type="entry name" value="TRNA(ILE)-LYSIDINE SYNTHASE-RELATED"/>
    <property type="match status" value="1"/>
</dbReference>
<proteinExistence type="inferred from homology"/>
<dbReference type="InterPro" id="IPR014729">
    <property type="entry name" value="Rossmann-like_a/b/a_fold"/>
</dbReference>